<feature type="repeat" description="TPR" evidence="1">
    <location>
        <begin position="27"/>
        <end position="60"/>
    </location>
</feature>
<evidence type="ECO:0000313" key="4">
    <source>
        <dbReference type="EMBL" id="SUE40742.1"/>
    </source>
</evidence>
<dbReference type="Gene3D" id="1.25.40.10">
    <property type="entry name" value="Tetratricopeptide repeat domain"/>
    <property type="match status" value="2"/>
</dbReference>
<organism evidence="4 5">
    <name type="scientific">Roseomonas mucosa</name>
    <dbReference type="NCBI Taxonomy" id="207340"/>
    <lineage>
        <taxon>Bacteria</taxon>
        <taxon>Pseudomonadati</taxon>
        <taxon>Pseudomonadota</taxon>
        <taxon>Alphaproteobacteria</taxon>
        <taxon>Acetobacterales</taxon>
        <taxon>Roseomonadaceae</taxon>
        <taxon>Roseomonas</taxon>
    </lineage>
</organism>
<dbReference type="PROSITE" id="PS50005">
    <property type="entry name" value="TPR"/>
    <property type="match status" value="2"/>
</dbReference>
<feature type="domain" description="Methyltransferase" evidence="3">
    <location>
        <begin position="265"/>
        <end position="354"/>
    </location>
</feature>
<reference evidence="4 5" key="1">
    <citation type="submission" date="2018-06" db="EMBL/GenBank/DDBJ databases">
        <authorList>
            <consortium name="Pathogen Informatics"/>
            <person name="Doyle S."/>
        </authorList>
    </citation>
    <scope>NUCLEOTIDE SEQUENCE [LARGE SCALE GENOMIC DNA]</scope>
    <source>
        <strain evidence="4 5">NCTC13291</strain>
    </source>
</reference>
<dbReference type="InterPro" id="IPR011990">
    <property type="entry name" value="TPR-like_helical_dom_sf"/>
</dbReference>
<dbReference type="Pfam" id="PF13424">
    <property type="entry name" value="TPR_12"/>
    <property type="match status" value="1"/>
</dbReference>
<proteinExistence type="predicted"/>
<dbReference type="PANTHER" id="PTHR44998">
    <property type="match status" value="1"/>
</dbReference>
<dbReference type="Proteomes" id="UP000254919">
    <property type="component" value="Unassembled WGS sequence"/>
</dbReference>
<protein>
    <submittedName>
        <fullName evidence="4">Biotin biosynthesis protein BioC</fullName>
    </submittedName>
</protein>
<dbReference type="CDD" id="cd02440">
    <property type="entry name" value="AdoMet_MTases"/>
    <property type="match status" value="1"/>
</dbReference>
<dbReference type="Pfam" id="PF13432">
    <property type="entry name" value="TPR_16"/>
    <property type="match status" value="1"/>
</dbReference>
<dbReference type="Gene3D" id="3.40.50.150">
    <property type="entry name" value="Vaccinia Virus protein VP39"/>
    <property type="match status" value="1"/>
</dbReference>
<evidence type="ECO:0000259" key="3">
    <source>
        <dbReference type="Pfam" id="PF13649"/>
    </source>
</evidence>
<gene>
    <name evidence="4" type="ORF">NCTC13291_02311</name>
</gene>
<sequence length="420" mass="43917">MRKAGSRGCSEAAARPPGGPRAALAEAQSLLREGMARHGAGEFDRAARFYARALRLVPEEPNALNLSGVLARQQGDAARAAALTARALALRPDSPVFLASHGASLAELGRAEEAVPLLRRALAVRPGDAVSHRNLGQALLALGHVAEALVPLREALRLAPEAETHLALAHALHEAGDGEGAGREARAAIAEAPPELAEQARFLLAALGEDPAPDRAPAAYVRELFDRYAPRFDAHLVEELQYRTPDALAALLRQAGVAADGSHAVLDLGCGTGLSGRALKPFAWRLEGVDLSPRMLEQAGRTGLYDALHEADLLGFLPGQTRAFGLVAAADVLNYLGDLRPALSGIAGALSEGGVAGFSLELGAVAPYALGEGMRYRHHPDHALALLAEAGLRPMARQEAVLRREKGEPVAGLLLVAGRA</sequence>
<dbReference type="PANTHER" id="PTHR44998:SF1">
    <property type="entry name" value="UDP-N-ACETYLGLUCOSAMINE--PEPTIDE N-ACETYLGLUCOSAMINYLTRANSFERASE 110 KDA SUBUNIT"/>
    <property type="match status" value="1"/>
</dbReference>
<dbReference type="InterPro" id="IPR029063">
    <property type="entry name" value="SAM-dependent_MTases_sf"/>
</dbReference>
<keyword evidence="1" id="KW-0802">TPR repeat</keyword>
<dbReference type="InterPro" id="IPR041698">
    <property type="entry name" value="Methyltransf_25"/>
</dbReference>
<feature type="repeat" description="TPR" evidence="1">
    <location>
        <begin position="129"/>
        <end position="162"/>
    </location>
</feature>
<dbReference type="Pfam" id="PF13649">
    <property type="entry name" value="Methyltransf_25"/>
    <property type="match status" value="1"/>
</dbReference>
<name>A0A379N2X6_9PROT</name>
<evidence type="ECO:0000256" key="2">
    <source>
        <dbReference type="SAM" id="MobiDB-lite"/>
    </source>
</evidence>
<dbReference type="SUPFAM" id="SSF53335">
    <property type="entry name" value="S-adenosyl-L-methionine-dependent methyltransferases"/>
    <property type="match status" value="1"/>
</dbReference>
<evidence type="ECO:0000313" key="5">
    <source>
        <dbReference type="Proteomes" id="UP000254919"/>
    </source>
</evidence>
<evidence type="ECO:0000256" key="1">
    <source>
        <dbReference type="PROSITE-ProRule" id="PRU00339"/>
    </source>
</evidence>
<feature type="region of interest" description="Disordered" evidence="2">
    <location>
        <begin position="1"/>
        <end position="21"/>
    </location>
</feature>
<dbReference type="InterPro" id="IPR019734">
    <property type="entry name" value="TPR_rpt"/>
</dbReference>
<dbReference type="EMBL" id="UGVN01000001">
    <property type="protein sequence ID" value="SUE40742.1"/>
    <property type="molecule type" value="Genomic_DNA"/>
</dbReference>
<accession>A0A379N2X6</accession>
<feature type="compositionally biased region" description="Low complexity" evidence="2">
    <location>
        <begin position="11"/>
        <end position="21"/>
    </location>
</feature>
<dbReference type="SUPFAM" id="SSF48452">
    <property type="entry name" value="TPR-like"/>
    <property type="match status" value="1"/>
</dbReference>
<dbReference type="AlphaFoldDB" id="A0A379N2X6"/>
<dbReference type="SMART" id="SM00028">
    <property type="entry name" value="TPR"/>
    <property type="match status" value="4"/>
</dbReference>